<dbReference type="Gene3D" id="1.10.1220.10">
    <property type="entry name" value="Met repressor-like"/>
    <property type="match status" value="1"/>
</dbReference>
<feature type="domain" description="Arc-like DNA binding" evidence="1">
    <location>
        <begin position="9"/>
        <end position="46"/>
    </location>
</feature>
<evidence type="ECO:0000259" key="1">
    <source>
        <dbReference type="Pfam" id="PF03869"/>
    </source>
</evidence>
<accession>A0A0K2VUU3</accession>
<proteinExistence type="predicted"/>
<protein>
    <recommendedName>
        <fullName evidence="1">Arc-like DNA binding domain-containing protein</fullName>
    </recommendedName>
</protein>
<sequence>MPPQSDVKLRMASALKQRLKIIAAENGRSMNAEILARIEQSFELDGTARAQALALVNQLAAVLEKAERSDSSPRQ</sequence>
<evidence type="ECO:0000313" key="2">
    <source>
        <dbReference type="EMBL" id="CDX54498.1"/>
    </source>
</evidence>
<dbReference type="SUPFAM" id="SSF47598">
    <property type="entry name" value="Ribbon-helix-helix"/>
    <property type="match status" value="1"/>
</dbReference>
<dbReference type="AlphaFoldDB" id="A0A0K2VUU3"/>
<evidence type="ECO:0000313" key="3">
    <source>
        <dbReference type="Proteomes" id="UP000182888"/>
    </source>
</evidence>
<dbReference type="InterPro" id="IPR010985">
    <property type="entry name" value="Ribbon_hlx_hlx"/>
</dbReference>
<dbReference type="Pfam" id="PF03869">
    <property type="entry name" value="Arc"/>
    <property type="match status" value="1"/>
</dbReference>
<dbReference type="Proteomes" id="UP000182888">
    <property type="component" value="Unassembled WGS sequence"/>
</dbReference>
<reference evidence="3" key="1">
    <citation type="submission" date="2014-08" db="EMBL/GenBank/DDBJ databases">
        <authorList>
            <person name="Edwards T."/>
        </authorList>
    </citation>
    <scope>NUCLEOTIDE SEQUENCE [LARGE SCALE GENOMIC DNA]</scope>
</reference>
<organism evidence="2 3">
    <name type="scientific">Mesorhizobium plurifarium</name>
    <dbReference type="NCBI Taxonomy" id="69974"/>
    <lineage>
        <taxon>Bacteria</taxon>
        <taxon>Pseudomonadati</taxon>
        <taxon>Pseudomonadota</taxon>
        <taxon>Alphaproteobacteria</taxon>
        <taxon>Hyphomicrobiales</taxon>
        <taxon>Phyllobacteriaceae</taxon>
        <taxon>Mesorhizobium</taxon>
    </lineage>
</organism>
<dbReference type="InterPro" id="IPR013321">
    <property type="entry name" value="Arc_rbn_hlx_hlx"/>
</dbReference>
<gene>
    <name evidence="2" type="ORF">MPL1032_190122</name>
</gene>
<dbReference type="GO" id="GO:0003677">
    <property type="term" value="F:DNA binding"/>
    <property type="evidence" value="ECO:0007669"/>
    <property type="project" value="InterPro"/>
</dbReference>
<name>A0A0K2VUU3_MESPL</name>
<dbReference type="InterPro" id="IPR005569">
    <property type="entry name" value="Arc_DNA-bd_dom"/>
</dbReference>
<dbReference type="EMBL" id="CCND01000011">
    <property type="protein sequence ID" value="CDX54498.1"/>
    <property type="molecule type" value="Genomic_DNA"/>
</dbReference>
<dbReference type="GO" id="GO:0006355">
    <property type="term" value="P:regulation of DNA-templated transcription"/>
    <property type="evidence" value="ECO:0007669"/>
    <property type="project" value="InterPro"/>
</dbReference>